<proteinExistence type="predicted"/>
<dbReference type="RefSeq" id="WP_154669250.1">
    <property type="nucleotide sequence ID" value="NZ_CAAAIY010000007.1"/>
</dbReference>
<evidence type="ECO:0000256" key="1">
    <source>
        <dbReference type="SAM" id="MobiDB-lite"/>
    </source>
</evidence>
<evidence type="ECO:0000313" key="2">
    <source>
        <dbReference type="EMBL" id="KTC68438.1"/>
    </source>
</evidence>
<dbReference type="OrthoDB" id="9938091at2"/>
<dbReference type="Proteomes" id="UP000054695">
    <property type="component" value="Unassembled WGS sequence"/>
</dbReference>
<reference evidence="2 3" key="1">
    <citation type="submission" date="2015-11" db="EMBL/GenBank/DDBJ databases">
        <title>Genomic analysis of 38 Legionella species identifies large and diverse effector repertoires.</title>
        <authorList>
            <person name="Burstein D."/>
            <person name="Amaro F."/>
            <person name="Zusman T."/>
            <person name="Lifshitz Z."/>
            <person name="Cohen O."/>
            <person name="Gilbert J.A."/>
            <person name="Pupko T."/>
            <person name="Shuman H.A."/>
            <person name="Segal G."/>
        </authorList>
    </citation>
    <scope>NUCLEOTIDE SEQUENCE [LARGE SCALE GENOMIC DNA]</scope>
    <source>
        <strain evidence="2 3">WIGA</strain>
    </source>
</reference>
<evidence type="ECO:0008006" key="4">
    <source>
        <dbReference type="Google" id="ProtNLM"/>
    </source>
</evidence>
<gene>
    <name evidence="2" type="ORF">Lboz_3423</name>
</gene>
<sequence>MMKKSSLVTPYVLVLISLMFLLTSCASFISKVDSKNDKHPKRVFSGYHPHGHGHGHH</sequence>
<protein>
    <recommendedName>
        <fullName evidence="4">Lipoprotein</fullName>
    </recommendedName>
</protein>
<dbReference type="EMBL" id="LNXU01000056">
    <property type="protein sequence ID" value="KTC68438.1"/>
    <property type="molecule type" value="Genomic_DNA"/>
</dbReference>
<keyword evidence="3" id="KW-1185">Reference proteome</keyword>
<name>A0A0W0RBJ3_LEGBO</name>
<accession>A0A0W0RBJ3</accession>
<dbReference type="AlphaFoldDB" id="A0A0W0RBJ3"/>
<dbReference type="PROSITE" id="PS51257">
    <property type="entry name" value="PROKAR_LIPOPROTEIN"/>
    <property type="match status" value="1"/>
</dbReference>
<feature type="region of interest" description="Disordered" evidence="1">
    <location>
        <begin position="36"/>
        <end position="57"/>
    </location>
</feature>
<dbReference type="PATRIC" id="fig|447.4.peg.3663"/>
<comment type="caution">
    <text evidence="2">The sequence shown here is derived from an EMBL/GenBank/DDBJ whole genome shotgun (WGS) entry which is preliminary data.</text>
</comment>
<evidence type="ECO:0000313" key="3">
    <source>
        <dbReference type="Proteomes" id="UP000054695"/>
    </source>
</evidence>
<organism evidence="2 3">
    <name type="scientific">Legionella bozemanae</name>
    <name type="common">Fluoribacter bozemanae</name>
    <dbReference type="NCBI Taxonomy" id="447"/>
    <lineage>
        <taxon>Bacteria</taxon>
        <taxon>Pseudomonadati</taxon>
        <taxon>Pseudomonadota</taxon>
        <taxon>Gammaproteobacteria</taxon>
        <taxon>Legionellales</taxon>
        <taxon>Legionellaceae</taxon>
        <taxon>Legionella</taxon>
    </lineage>
</organism>